<evidence type="ECO:0000259" key="2">
    <source>
        <dbReference type="Pfam" id="PF20586"/>
    </source>
</evidence>
<name>A0AAP3UYP3_9PROT</name>
<dbReference type="InterPro" id="IPR058575">
    <property type="entry name" value="NTP_transf_8_dom"/>
</dbReference>
<evidence type="ECO:0000259" key="1">
    <source>
        <dbReference type="Pfam" id="PF12281"/>
    </source>
</evidence>
<dbReference type="InterPro" id="IPR022550">
    <property type="entry name" value="NTP_transf_8"/>
</dbReference>
<proteinExistence type="predicted"/>
<gene>
    <name evidence="3" type="ORF">PZ740_07020</name>
</gene>
<dbReference type="RefSeq" id="WP_327788548.1">
    <property type="nucleotide sequence ID" value="NZ_JARGEQ010000073.1"/>
</dbReference>
<dbReference type="EMBL" id="JARGEQ010000073">
    <property type="protein sequence ID" value="MDF1586132.1"/>
    <property type="molecule type" value="Genomic_DNA"/>
</dbReference>
<dbReference type="PIRSF" id="PIRSF031854">
    <property type="entry name" value="UCP031854"/>
    <property type="match status" value="1"/>
</dbReference>
<dbReference type="Proteomes" id="UP001301140">
    <property type="component" value="Unassembled WGS sequence"/>
</dbReference>
<evidence type="ECO:0000313" key="3">
    <source>
        <dbReference type="EMBL" id="MDF1586132.1"/>
    </source>
</evidence>
<protein>
    <submittedName>
        <fullName evidence="3">GSU2403 family nucleotidyltransferase fold protein</fullName>
    </submittedName>
</protein>
<evidence type="ECO:0000313" key="4">
    <source>
        <dbReference type="Proteomes" id="UP001301140"/>
    </source>
</evidence>
<keyword evidence="4" id="KW-1185">Reference proteome</keyword>
<dbReference type="Pfam" id="PF20586">
    <property type="entry name" value="DUF6788"/>
    <property type="match status" value="1"/>
</dbReference>
<accession>A0AAP3UYP3</accession>
<reference evidence="3 4" key="1">
    <citation type="submission" date="2023-03" db="EMBL/GenBank/DDBJ databases">
        <title>YIM 152171 draft genome.</title>
        <authorList>
            <person name="Yang Z."/>
        </authorList>
    </citation>
    <scope>NUCLEOTIDE SEQUENCE [LARGE SCALE GENOMIC DNA]</scope>
    <source>
        <strain evidence="3 4">YIM 152171</strain>
    </source>
</reference>
<organism evidence="3 4">
    <name type="scientific">Marinimicrococcus flavescens</name>
    <dbReference type="NCBI Taxonomy" id="3031815"/>
    <lineage>
        <taxon>Bacteria</taxon>
        <taxon>Pseudomonadati</taxon>
        <taxon>Pseudomonadota</taxon>
        <taxon>Alphaproteobacteria</taxon>
        <taxon>Geminicoccales</taxon>
        <taxon>Geminicoccaceae</taxon>
        <taxon>Marinimicrococcus</taxon>
    </lineage>
</organism>
<feature type="domain" description="DUF6788" evidence="2">
    <location>
        <begin position="26"/>
        <end position="69"/>
    </location>
</feature>
<dbReference type="InterPro" id="IPR046738">
    <property type="entry name" value="DUF6788"/>
</dbReference>
<sequence length="343" mass="38041">MPDGFRRHSATAQAAYHDLLSLLLDETVSEIRGTPTRRERGGRSYWYERYRIGSSVKERYLGEDSDVLRARFGSLERLKGEREGRRRERARLVRLLRSERFVGMEGATGSLLAAFARAGVFRLGGVLVGTNAFRIYEGELGLRLGLDQTAMTSDIDIASFERLSLALGETVLPTISELLAEFAFSPVPGLGSERTWRWRQAGGEAVVEFLTPSFEEEEGVRDLAALGVSARALHHLNYLIADPIPAAAVWRNGVLVVVPRPERFAIHKLIVADRRREGPDSLKARKDLLQAGLLIAVLAEDRPDDLALAHEDAARRGPRWRERIARSLARAPAAAALLRACTA</sequence>
<comment type="caution">
    <text evidence="3">The sequence shown here is derived from an EMBL/GenBank/DDBJ whole genome shotgun (WGS) entry which is preliminary data.</text>
</comment>
<dbReference type="Pfam" id="PF12281">
    <property type="entry name" value="NTP_transf_8"/>
    <property type="match status" value="1"/>
</dbReference>
<dbReference type="AlphaFoldDB" id="A0AAP3UYP3"/>
<feature type="domain" description="Nucleotidyltransferase-like" evidence="1">
    <location>
        <begin position="108"/>
        <end position="313"/>
    </location>
</feature>